<accession>A0A6U6HBK7</accession>
<dbReference type="PROSITE" id="PS52001">
    <property type="entry name" value="AD"/>
    <property type="match status" value="1"/>
</dbReference>
<evidence type="ECO:0000259" key="2">
    <source>
        <dbReference type="PROSITE" id="PS52001"/>
    </source>
</evidence>
<protein>
    <recommendedName>
        <fullName evidence="2">AD domain-containing protein</fullName>
    </recommendedName>
</protein>
<evidence type="ECO:0000256" key="1">
    <source>
        <dbReference type="SAM" id="MobiDB-lite"/>
    </source>
</evidence>
<sequence>MSTGEGGHSSESGGAGGGEKLLQLDLAYPANEYMELTLSPGGEVVCGVVYCTDEVSRSIVLRKSLVHTTLASEVRVINASCVKSRKRIGGETPGGGGGGAAAEEGGTETKAVEEKRGVSSTAPTAAEIESLSVPLPSVSRRALEERERRALKLAEESLSHINRKASPAGQAVFDRLLKACNEVSWKGTSIIVLHQIRVDPPYGAGDCRMIRASESEAAARLHEGSLERVKKIVAAEPSS</sequence>
<dbReference type="Pfam" id="PF09793">
    <property type="entry name" value="AD"/>
    <property type="match status" value="1"/>
</dbReference>
<dbReference type="InterPro" id="IPR039683">
    <property type="entry name" value="Lsm12-like"/>
</dbReference>
<evidence type="ECO:0000313" key="4">
    <source>
        <dbReference type="EMBL" id="CAE2264623.1"/>
    </source>
</evidence>
<dbReference type="InterPro" id="IPR047574">
    <property type="entry name" value="AD"/>
</dbReference>
<organism evidence="3">
    <name type="scientific">Odontella aurita</name>
    <dbReference type="NCBI Taxonomy" id="265563"/>
    <lineage>
        <taxon>Eukaryota</taxon>
        <taxon>Sar</taxon>
        <taxon>Stramenopiles</taxon>
        <taxon>Ochrophyta</taxon>
        <taxon>Bacillariophyta</taxon>
        <taxon>Mediophyceae</taxon>
        <taxon>Biddulphiophycidae</taxon>
        <taxon>Eupodiscales</taxon>
        <taxon>Odontellaceae</taxon>
        <taxon>Odontella</taxon>
    </lineage>
</organism>
<name>A0A6U6HBK7_9STRA</name>
<dbReference type="EMBL" id="HBKQ01041091">
    <property type="protein sequence ID" value="CAE2264623.1"/>
    <property type="molecule type" value="Transcribed_RNA"/>
</dbReference>
<feature type="region of interest" description="Disordered" evidence="1">
    <location>
        <begin position="87"/>
        <end position="121"/>
    </location>
</feature>
<dbReference type="SMART" id="SM00995">
    <property type="entry name" value="AD"/>
    <property type="match status" value="1"/>
</dbReference>
<dbReference type="AlphaFoldDB" id="A0A6U6HBK7"/>
<gene>
    <name evidence="3" type="ORF">OAUR00152_LOCUS28326</name>
    <name evidence="4" type="ORF">OAUR00152_LOCUS28336</name>
</gene>
<feature type="domain" description="AD" evidence="2">
    <location>
        <begin position="136"/>
        <end position="239"/>
    </location>
</feature>
<feature type="compositionally biased region" description="Gly residues" evidence="1">
    <location>
        <begin position="91"/>
        <end position="100"/>
    </location>
</feature>
<reference evidence="3" key="1">
    <citation type="submission" date="2021-01" db="EMBL/GenBank/DDBJ databases">
        <authorList>
            <person name="Corre E."/>
            <person name="Pelletier E."/>
            <person name="Niang G."/>
            <person name="Scheremetjew M."/>
            <person name="Finn R."/>
            <person name="Kale V."/>
            <person name="Holt S."/>
            <person name="Cochrane G."/>
            <person name="Meng A."/>
            <person name="Brown T."/>
            <person name="Cohen L."/>
        </authorList>
    </citation>
    <scope>NUCLEOTIDE SEQUENCE</scope>
    <source>
        <strain evidence="3">Isolate 1302-5</strain>
    </source>
</reference>
<proteinExistence type="predicted"/>
<evidence type="ECO:0000313" key="3">
    <source>
        <dbReference type="EMBL" id="CAE2264604.1"/>
    </source>
</evidence>
<dbReference type="InterPro" id="IPR019181">
    <property type="entry name" value="LSM12_ABD"/>
</dbReference>
<dbReference type="PANTHER" id="PTHR13542">
    <property type="entry name" value="LSM12 HOMOLOG"/>
    <property type="match status" value="1"/>
</dbReference>
<dbReference type="EMBL" id="HBKQ01041080">
    <property type="protein sequence ID" value="CAE2264604.1"/>
    <property type="molecule type" value="Transcribed_RNA"/>
</dbReference>